<organism evidence="1 2">
    <name type="scientific">Naganishia cerealis</name>
    <dbReference type="NCBI Taxonomy" id="610337"/>
    <lineage>
        <taxon>Eukaryota</taxon>
        <taxon>Fungi</taxon>
        <taxon>Dikarya</taxon>
        <taxon>Basidiomycota</taxon>
        <taxon>Agaricomycotina</taxon>
        <taxon>Tremellomycetes</taxon>
        <taxon>Filobasidiales</taxon>
        <taxon>Filobasidiaceae</taxon>
        <taxon>Naganishia</taxon>
    </lineage>
</organism>
<evidence type="ECO:0000313" key="1">
    <source>
        <dbReference type="EMBL" id="KAJ9112637.1"/>
    </source>
</evidence>
<dbReference type="EMBL" id="JASBWR010000004">
    <property type="protein sequence ID" value="KAJ9112637.1"/>
    <property type="molecule type" value="Genomic_DNA"/>
</dbReference>
<comment type="caution">
    <text evidence="1">The sequence shown here is derived from an EMBL/GenBank/DDBJ whole genome shotgun (WGS) entry which is preliminary data.</text>
</comment>
<accession>A0ACC2WQ27</accession>
<protein>
    <submittedName>
        <fullName evidence="1">Uncharacterized protein</fullName>
    </submittedName>
</protein>
<evidence type="ECO:0000313" key="2">
    <source>
        <dbReference type="Proteomes" id="UP001241377"/>
    </source>
</evidence>
<dbReference type="Proteomes" id="UP001241377">
    <property type="component" value="Unassembled WGS sequence"/>
</dbReference>
<proteinExistence type="predicted"/>
<sequence length="917" mass="101661">MQDVIWGVWKAAKYGLLSLEDDFDAEAYEWFEQPENGDLNMVGPFIAFASPLDYSYLARADSANRITASSSKTATAKRAFQNVMNYFEDANVDLVVRLNEKLYDASVFESRGIKHIEMHFPDGSNPPENYVREFITLADQTIASGGKVAVHCKAGLGRTGVLIGAYLIYKYGFTPNEVIAYMRIIRPGMVVGPQQAFMNTAFATWIRWVCNSAADEIKFTQQTTAVFGTETARHNQLEEEKISSSYSEKESRKAVALVEQELVTVTHTGNQHIALLTSTPSRGQSKNDNQMTVARTPGQPRKTPHGKTVVPANLDMLGNSTGSPVSAKRKQPETVLVDMASPNKTKTRLQAIFDPPEETPVPQRLFTTTRIEAEIQSASTRKAPPEGESPCRSVKRRAIEVQQKPARTQSAIPVMAGCIPKANTIGKVSPSAAKSVPLSPSRIPMMMSSVKGMAKMLGKSQSYTCSREDVPFRSEPPGETTKKDVDVFGSPLVLAIMNFFTKSSSSSHKYKNPADLVRIFVDNATKLESLSAATPSEGSSASTDVRKLIEEVTKSLRGMKALLSSPDGGANHADPQIDQATELSNLIYQSGLLKLLLKAMPRMDFEARKDGSNVFGLLLRRQVGVRCPGVEYVSREKELVGMALRGYESEEVALNTGQILKEMLRHEALARILLYSDDFYLFMDYIEKTLFATSCDAFANMKECLTRHKQMVSSYLEANYDKFFAEYKALILSPNYVTKRQSLKLLGEILLDRSNYSVMTRYIASVENLQLIMNTLRDKSKNIQFEAFHVFKIFVANPHKPAAVASILRKNKERLLAYLTEFHKDRDDPQFNDEKAYCINQTRTTSGELGSVKRRLKVAEKKVLRESVPTTAENGAASTAEIVALRPGGHSHNLVYRIQLLSALNKNLGSACKLGSA</sequence>
<reference evidence="1" key="1">
    <citation type="submission" date="2023-04" db="EMBL/GenBank/DDBJ databases">
        <title>Draft Genome sequencing of Naganishia species isolated from polar environments using Oxford Nanopore Technology.</title>
        <authorList>
            <person name="Leo P."/>
            <person name="Venkateswaran K."/>
        </authorList>
    </citation>
    <scope>NUCLEOTIDE SEQUENCE</scope>
    <source>
        <strain evidence="1">MNA-CCFEE 5261</strain>
    </source>
</reference>
<keyword evidence="2" id="KW-1185">Reference proteome</keyword>
<name>A0ACC2WQ27_9TREE</name>
<gene>
    <name evidence="1" type="ORF">QFC19_000657</name>
</gene>